<dbReference type="InterPro" id="IPR007867">
    <property type="entry name" value="GMC_OxRtase_C"/>
</dbReference>
<evidence type="ECO:0000259" key="2">
    <source>
        <dbReference type="Pfam" id="PF05199"/>
    </source>
</evidence>
<dbReference type="SUPFAM" id="SSF51905">
    <property type="entry name" value="FAD/NAD(P)-binding domain"/>
    <property type="match status" value="1"/>
</dbReference>
<dbReference type="InterPro" id="IPR036188">
    <property type="entry name" value="FAD/NAD-bd_sf"/>
</dbReference>
<evidence type="ECO:0000256" key="1">
    <source>
        <dbReference type="ARBA" id="ARBA00010790"/>
    </source>
</evidence>
<name>A0AAW1UN36_9CUCU</name>
<dbReference type="Pfam" id="PF05199">
    <property type="entry name" value="GMC_oxred_C"/>
    <property type="match status" value="1"/>
</dbReference>
<dbReference type="PANTHER" id="PTHR11552:SF216">
    <property type="entry name" value="GLUCOSE-METHANOL-CHOLINE OXIDOREDUCTASE N-TERMINAL DOMAIN-CONTAINING PROTEIN"/>
    <property type="match status" value="1"/>
</dbReference>
<dbReference type="Proteomes" id="UP001431783">
    <property type="component" value="Unassembled WGS sequence"/>
</dbReference>
<reference evidence="3 4" key="1">
    <citation type="submission" date="2023-03" db="EMBL/GenBank/DDBJ databases">
        <title>Genome insight into feeding habits of ladybird beetles.</title>
        <authorList>
            <person name="Li H.-S."/>
            <person name="Huang Y.-H."/>
            <person name="Pang H."/>
        </authorList>
    </citation>
    <scope>NUCLEOTIDE SEQUENCE [LARGE SCALE GENOMIC DNA]</scope>
    <source>
        <strain evidence="3">SYSU_2023b</strain>
        <tissue evidence="3">Whole body</tissue>
    </source>
</reference>
<dbReference type="EMBL" id="JARQZJ010000071">
    <property type="protein sequence ID" value="KAK9881928.1"/>
    <property type="molecule type" value="Genomic_DNA"/>
</dbReference>
<dbReference type="Gene3D" id="3.50.50.60">
    <property type="entry name" value="FAD/NAD(P)-binding domain"/>
    <property type="match status" value="1"/>
</dbReference>
<dbReference type="SUPFAM" id="SSF54373">
    <property type="entry name" value="FAD-linked reductases, C-terminal domain"/>
    <property type="match status" value="1"/>
</dbReference>
<dbReference type="AlphaFoldDB" id="A0AAW1UN36"/>
<comment type="similarity">
    <text evidence="1">Belongs to the GMC oxidoreductase family.</text>
</comment>
<dbReference type="GO" id="GO:0016614">
    <property type="term" value="F:oxidoreductase activity, acting on CH-OH group of donors"/>
    <property type="evidence" value="ECO:0007669"/>
    <property type="project" value="InterPro"/>
</dbReference>
<protein>
    <recommendedName>
        <fullName evidence="2">Glucose-methanol-choline oxidoreductase C-terminal domain-containing protein</fullName>
    </recommendedName>
</protein>
<accession>A0AAW1UN36</accession>
<keyword evidence="4" id="KW-1185">Reference proteome</keyword>
<organism evidence="3 4">
    <name type="scientific">Henosepilachna vigintioctopunctata</name>
    <dbReference type="NCBI Taxonomy" id="420089"/>
    <lineage>
        <taxon>Eukaryota</taxon>
        <taxon>Metazoa</taxon>
        <taxon>Ecdysozoa</taxon>
        <taxon>Arthropoda</taxon>
        <taxon>Hexapoda</taxon>
        <taxon>Insecta</taxon>
        <taxon>Pterygota</taxon>
        <taxon>Neoptera</taxon>
        <taxon>Endopterygota</taxon>
        <taxon>Coleoptera</taxon>
        <taxon>Polyphaga</taxon>
        <taxon>Cucujiformia</taxon>
        <taxon>Coccinelloidea</taxon>
        <taxon>Coccinellidae</taxon>
        <taxon>Epilachninae</taxon>
        <taxon>Epilachnini</taxon>
        <taxon>Henosepilachna</taxon>
    </lineage>
</organism>
<dbReference type="PANTHER" id="PTHR11552">
    <property type="entry name" value="GLUCOSE-METHANOL-CHOLINE GMC OXIDOREDUCTASE"/>
    <property type="match status" value="1"/>
</dbReference>
<sequence>MQHNAINISNSKHFQKFSTKLHKISMPGCEEYSFNSDKYWVCVLNHYATSLGHQVGTCKMGSHDDKDAVVDSNLLVRGIEGLRVVDGSIMPNVVAGHTNAVVFMIGEKASDMIKKKWKST</sequence>
<evidence type="ECO:0000313" key="3">
    <source>
        <dbReference type="EMBL" id="KAK9881928.1"/>
    </source>
</evidence>
<proteinExistence type="inferred from homology"/>
<evidence type="ECO:0000313" key="4">
    <source>
        <dbReference type="Proteomes" id="UP001431783"/>
    </source>
</evidence>
<gene>
    <name evidence="3" type="ORF">WA026_018122</name>
</gene>
<feature type="domain" description="Glucose-methanol-choline oxidoreductase C-terminal" evidence="2">
    <location>
        <begin position="10"/>
        <end position="106"/>
    </location>
</feature>
<dbReference type="InterPro" id="IPR012132">
    <property type="entry name" value="GMC_OxRdtase"/>
</dbReference>
<dbReference type="GO" id="GO:0050660">
    <property type="term" value="F:flavin adenine dinucleotide binding"/>
    <property type="evidence" value="ECO:0007669"/>
    <property type="project" value="InterPro"/>
</dbReference>
<dbReference type="Gene3D" id="3.30.560.10">
    <property type="entry name" value="Glucose Oxidase, domain 3"/>
    <property type="match status" value="1"/>
</dbReference>
<comment type="caution">
    <text evidence="3">The sequence shown here is derived from an EMBL/GenBank/DDBJ whole genome shotgun (WGS) entry which is preliminary data.</text>
</comment>